<sequence>MSFGTIWGIRGASPMVQGSFRVFPHSGRHDSAVEWNQQGITSERSSGILREMSIMTSNNPFNPNQYANPNPNPPAGSRFFNWVRSLGLRRSTNRWVGGVSGAIANRLGWDPLIIRIIWFAFFCAAGFGALLYGLAWFLLPDERDGTIIAEDALINGRFPAPFWMSILFMLVGCPGSVFAVPFISIPLFVALIVAAILLYNRDQNKNPGGSQPNPDAGPGPDFGGFGGGATGPGNPTNSTNPNPMGGPAMPTPNPNPSTPGANYGPMPQQPFTPQPGPAPYYNTAPQPAQPNVIYRRKPAGPVVVGVVSGLILLSLAGLIALMAFGRRFELPNVITMVSLWILAVTFLLGLITIVVGFTGRKSGGLIPLTIVALIASMCAYVALPGANYVAGSTYGTEVTFSDRTYYSGDLDTLQSTGLDIAFSSVELDLTDWSSTHPGSNCPTGDLGLDMAFSDLEIELPAGCQIVSNVDSTLSSTINYGALTTWENADSDTALVLTGDSAFSNISVDTSHSRFNGYDD</sequence>
<dbReference type="OrthoDB" id="7359894at2"/>
<evidence type="ECO:0000256" key="1">
    <source>
        <dbReference type="SAM" id="MobiDB-lite"/>
    </source>
</evidence>
<feature type="region of interest" description="Disordered" evidence="1">
    <location>
        <begin position="205"/>
        <end position="282"/>
    </location>
</feature>
<organism evidence="4 5">
    <name type="scientific">Bifidobacterium tissieri</name>
    <dbReference type="NCBI Taxonomy" id="1630162"/>
    <lineage>
        <taxon>Bacteria</taxon>
        <taxon>Bacillati</taxon>
        <taxon>Actinomycetota</taxon>
        <taxon>Actinomycetes</taxon>
        <taxon>Bifidobacteriales</taxon>
        <taxon>Bifidobacteriaceae</taxon>
        <taxon>Bifidobacterium</taxon>
    </lineage>
</organism>
<evidence type="ECO:0000313" key="5">
    <source>
        <dbReference type="Proteomes" id="UP000412028"/>
    </source>
</evidence>
<dbReference type="EMBL" id="RZUI01000008">
    <property type="protein sequence ID" value="KAA8829929.1"/>
    <property type="molecule type" value="Genomic_DNA"/>
</dbReference>
<reference evidence="4 5" key="1">
    <citation type="journal article" date="2019" name="Syst. Appl. Microbiol.">
        <title>Characterization of Bifidobacterium species in feaces of the Egyptian fruit bat: Description of B. vespertilionis sp. nov. and B. rousetti sp. nov.</title>
        <authorList>
            <person name="Modesto M."/>
            <person name="Satti M."/>
            <person name="Watanabe K."/>
            <person name="Puglisi E."/>
            <person name="Morelli L."/>
            <person name="Huang C.-H."/>
            <person name="Liou J.-S."/>
            <person name="Miyashita M."/>
            <person name="Tamura T."/>
            <person name="Saito S."/>
            <person name="Mori K."/>
            <person name="Huang L."/>
            <person name="Sciavilla P."/>
            <person name="Sandri C."/>
            <person name="Spiezio C."/>
            <person name="Vitali F."/>
            <person name="Cavalieri D."/>
            <person name="Perpetuini G."/>
            <person name="Tofalo R."/>
            <person name="Bonetti A."/>
            <person name="Arita M."/>
            <person name="Mattarelli P."/>
        </authorList>
    </citation>
    <scope>NUCLEOTIDE SEQUENCE [LARGE SCALE GENOMIC DNA]</scope>
    <source>
        <strain evidence="4 5">RST7</strain>
    </source>
</reference>
<feature type="transmembrane region" description="Helical" evidence="2">
    <location>
        <begin position="364"/>
        <end position="383"/>
    </location>
</feature>
<accession>A0A5M9ZXP1</accession>
<comment type="caution">
    <text evidence="4">The sequence shown here is derived from an EMBL/GenBank/DDBJ whole genome shotgun (WGS) entry which is preliminary data.</text>
</comment>
<dbReference type="Proteomes" id="UP000412028">
    <property type="component" value="Unassembled WGS sequence"/>
</dbReference>
<proteinExistence type="predicted"/>
<gene>
    <name evidence="4" type="ORF">EMO89_07320</name>
</gene>
<feature type="compositionally biased region" description="Gly residues" evidence="1">
    <location>
        <begin position="220"/>
        <end position="231"/>
    </location>
</feature>
<feature type="transmembrane region" description="Helical" evidence="2">
    <location>
        <begin position="116"/>
        <end position="139"/>
    </location>
</feature>
<feature type="transmembrane region" description="Helical" evidence="2">
    <location>
        <begin position="166"/>
        <end position="199"/>
    </location>
</feature>
<keyword evidence="2" id="KW-1133">Transmembrane helix</keyword>
<feature type="domain" description="Phage shock protein PspC N-terminal" evidence="3">
    <location>
        <begin position="88"/>
        <end position="142"/>
    </location>
</feature>
<dbReference type="Pfam" id="PF04024">
    <property type="entry name" value="PspC"/>
    <property type="match status" value="1"/>
</dbReference>
<evidence type="ECO:0000259" key="3">
    <source>
        <dbReference type="Pfam" id="PF04024"/>
    </source>
</evidence>
<dbReference type="InterPro" id="IPR007168">
    <property type="entry name" value="Phageshock_PspC_N"/>
</dbReference>
<keyword evidence="2" id="KW-0472">Membrane</keyword>
<name>A0A5M9ZXP1_9BIFI</name>
<evidence type="ECO:0000313" key="4">
    <source>
        <dbReference type="EMBL" id="KAA8829929.1"/>
    </source>
</evidence>
<feature type="compositionally biased region" description="Low complexity" evidence="1">
    <location>
        <begin position="232"/>
        <end position="247"/>
    </location>
</feature>
<dbReference type="AlphaFoldDB" id="A0A5M9ZXP1"/>
<keyword evidence="2" id="KW-0812">Transmembrane</keyword>
<feature type="compositionally biased region" description="Pro residues" evidence="1">
    <location>
        <begin position="267"/>
        <end position="278"/>
    </location>
</feature>
<protein>
    <submittedName>
        <fullName evidence="4">PspC domain-containing protein</fullName>
    </submittedName>
</protein>
<feature type="transmembrane region" description="Helical" evidence="2">
    <location>
        <begin position="337"/>
        <end position="357"/>
    </location>
</feature>
<evidence type="ECO:0000256" key="2">
    <source>
        <dbReference type="SAM" id="Phobius"/>
    </source>
</evidence>
<feature type="transmembrane region" description="Helical" evidence="2">
    <location>
        <begin position="302"/>
        <end position="325"/>
    </location>
</feature>